<feature type="region of interest" description="Disordered" evidence="1">
    <location>
        <begin position="238"/>
        <end position="264"/>
    </location>
</feature>
<feature type="region of interest" description="Disordered" evidence="1">
    <location>
        <begin position="344"/>
        <end position="491"/>
    </location>
</feature>
<evidence type="ECO:0000256" key="1">
    <source>
        <dbReference type="SAM" id="MobiDB-lite"/>
    </source>
</evidence>
<organism evidence="2 3">
    <name type="scientific">Bursaphelenchus xylophilus</name>
    <name type="common">Pinewood nematode worm</name>
    <name type="synonym">Aphelenchoides xylophilus</name>
    <dbReference type="NCBI Taxonomy" id="6326"/>
    <lineage>
        <taxon>Eukaryota</taxon>
        <taxon>Metazoa</taxon>
        <taxon>Ecdysozoa</taxon>
        <taxon>Nematoda</taxon>
        <taxon>Chromadorea</taxon>
        <taxon>Rhabditida</taxon>
        <taxon>Tylenchina</taxon>
        <taxon>Tylenchomorpha</taxon>
        <taxon>Aphelenchoidea</taxon>
        <taxon>Aphelenchoididae</taxon>
        <taxon>Bursaphelenchus</taxon>
    </lineage>
</organism>
<reference evidence="3" key="1">
    <citation type="submission" date="2016-11" db="UniProtKB">
        <authorList>
            <consortium name="WormBaseParasite"/>
        </authorList>
    </citation>
    <scope>IDENTIFICATION</scope>
</reference>
<dbReference type="WBParaSite" id="BXY_0319000.1">
    <property type="protein sequence ID" value="BXY_0319000.1"/>
    <property type="gene ID" value="BXY_0319000"/>
</dbReference>
<sequence>MECSTEVCDLREQEYMALTAEDLENKTFTENFFISMELEAHNQQCEDVLKYAEEIIKLSEKRLAQVGDRFEDSEKILQYVNDVLDNFERKNEELALFHKKFQQNARNFTERTELAKRRNNEKPKHVLEVEKSLKALDDVEEKLSEKIEAAYKELEYWRRAVHHQESLYEQARSEVCELQAKMERLELTLEQCEAEHRARRAQQLAEVERQEKERIAAEEAENIRVEQERLRIEAAEEQKREEERRLKREEEEELKRQEEEKRKLEVERQKLEEEKKRLEALERVKNAEEEERKEQELKKMEEKKRQLEEERKRKELEKQRKAEEEDKRKRSRIEEELKKQQELKVLEEKKKKRQKAAEERRIRKEEEEKKRKEEMKKQEVEKRKNEERKMDEERRMKKEEVKKQKEEQEKENRRKLEEEKKLLKERKLLHDLNKKQNQEKDDLPKTPIKVLNRENSRNNLMKKAPSTPKAQTPTKKVERARSMTPIKMKKKNLDETIEEEDVFAF</sequence>
<feature type="region of interest" description="Disordered" evidence="1">
    <location>
        <begin position="282"/>
        <end position="332"/>
    </location>
</feature>
<evidence type="ECO:0000313" key="3">
    <source>
        <dbReference type="WBParaSite" id="BXY_0319000.1"/>
    </source>
</evidence>
<dbReference type="Proteomes" id="UP000095284">
    <property type="component" value="Unplaced"/>
</dbReference>
<proteinExistence type="predicted"/>
<protein>
    <submittedName>
        <fullName evidence="3">Calponin homology domain-containing protein DDB_G0272472-like</fullName>
    </submittedName>
</protein>
<accession>A0A1I7RR43</accession>
<dbReference type="AlphaFoldDB" id="A0A1I7RR43"/>
<feature type="compositionally biased region" description="Basic and acidic residues" evidence="1">
    <location>
        <begin position="344"/>
        <end position="444"/>
    </location>
</feature>
<evidence type="ECO:0000313" key="2">
    <source>
        <dbReference type="Proteomes" id="UP000095284"/>
    </source>
</evidence>
<name>A0A1I7RR43_BURXY</name>